<name>A0A2R6XS89_MARPO</name>
<sequence>MIEVSCVSERRRRMKRSREEGSSAPQVKRMAGYRGETATSDASLPTSNNNTPQPRLTTDDALAYLKAVKDMFKDDKDKYDEFLEVMIHPLKSVS</sequence>
<dbReference type="AlphaFoldDB" id="A0A2R6XS89"/>
<feature type="region of interest" description="Disordered" evidence="4">
    <location>
        <begin position="1"/>
        <end position="56"/>
    </location>
</feature>
<evidence type="ECO:0000256" key="2">
    <source>
        <dbReference type="ARBA" id="ARBA00022491"/>
    </source>
</evidence>
<keyword evidence="2" id="KW-0678">Repressor</keyword>
<dbReference type="GO" id="GO:0003714">
    <property type="term" value="F:transcription corepressor activity"/>
    <property type="evidence" value="ECO:0007669"/>
    <property type="project" value="InterPro"/>
</dbReference>
<dbReference type="Gramene" id="Mp3g14500.1">
    <property type="protein sequence ID" value="Mp3g14500.1.cds1"/>
    <property type="gene ID" value="Mp3g14500"/>
</dbReference>
<evidence type="ECO:0000256" key="4">
    <source>
        <dbReference type="SAM" id="MobiDB-lite"/>
    </source>
</evidence>
<keyword evidence="3" id="KW-0539">Nucleus</keyword>
<reference evidence="6" key="1">
    <citation type="journal article" date="2017" name="Cell">
        <title>Insights into land plant evolution garnered from the Marchantia polymorpha genome.</title>
        <authorList>
            <person name="Bowman J.L."/>
            <person name="Kohchi T."/>
            <person name="Yamato K.T."/>
            <person name="Jenkins J."/>
            <person name="Shu S."/>
            <person name="Ishizaki K."/>
            <person name="Yamaoka S."/>
            <person name="Nishihama R."/>
            <person name="Nakamura Y."/>
            <person name="Berger F."/>
            <person name="Adam C."/>
            <person name="Aki S.S."/>
            <person name="Althoff F."/>
            <person name="Araki T."/>
            <person name="Arteaga-Vazquez M.A."/>
            <person name="Balasubrmanian S."/>
            <person name="Barry K."/>
            <person name="Bauer D."/>
            <person name="Boehm C.R."/>
            <person name="Briginshaw L."/>
            <person name="Caballero-Perez J."/>
            <person name="Catarino B."/>
            <person name="Chen F."/>
            <person name="Chiyoda S."/>
            <person name="Chovatia M."/>
            <person name="Davies K.M."/>
            <person name="Delmans M."/>
            <person name="Demura T."/>
            <person name="Dierschke T."/>
            <person name="Dolan L."/>
            <person name="Dorantes-Acosta A.E."/>
            <person name="Eklund D.M."/>
            <person name="Florent S.N."/>
            <person name="Flores-Sandoval E."/>
            <person name="Fujiyama A."/>
            <person name="Fukuzawa H."/>
            <person name="Galik B."/>
            <person name="Grimanelli D."/>
            <person name="Grimwood J."/>
            <person name="Grossniklaus U."/>
            <person name="Hamada T."/>
            <person name="Haseloff J."/>
            <person name="Hetherington A.J."/>
            <person name="Higo A."/>
            <person name="Hirakawa Y."/>
            <person name="Hundley H.N."/>
            <person name="Ikeda Y."/>
            <person name="Inoue K."/>
            <person name="Inoue S.I."/>
            <person name="Ishida S."/>
            <person name="Jia Q."/>
            <person name="Kakita M."/>
            <person name="Kanazawa T."/>
            <person name="Kawai Y."/>
            <person name="Kawashima T."/>
            <person name="Kennedy M."/>
            <person name="Kinose K."/>
            <person name="Kinoshita T."/>
            <person name="Kohara Y."/>
            <person name="Koide E."/>
            <person name="Komatsu K."/>
            <person name="Kopischke S."/>
            <person name="Kubo M."/>
            <person name="Kyozuka J."/>
            <person name="Lagercrantz U."/>
            <person name="Lin S.S."/>
            <person name="Lindquist E."/>
            <person name="Lipzen A.M."/>
            <person name="Lu C.W."/>
            <person name="De Luna E."/>
            <person name="Martienssen R.A."/>
            <person name="Minamino N."/>
            <person name="Mizutani M."/>
            <person name="Mizutani M."/>
            <person name="Mochizuki N."/>
            <person name="Monte I."/>
            <person name="Mosher R."/>
            <person name="Nagasaki H."/>
            <person name="Nakagami H."/>
            <person name="Naramoto S."/>
            <person name="Nishitani K."/>
            <person name="Ohtani M."/>
            <person name="Okamoto T."/>
            <person name="Okumura M."/>
            <person name="Phillips J."/>
            <person name="Pollak B."/>
            <person name="Reinders A."/>
            <person name="Rovekamp M."/>
            <person name="Sano R."/>
            <person name="Sawa S."/>
            <person name="Schmid M.W."/>
            <person name="Shirakawa M."/>
            <person name="Solano R."/>
            <person name="Spunde A."/>
            <person name="Suetsugu N."/>
            <person name="Sugano S."/>
            <person name="Sugiyama A."/>
            <person name="Sun R."/>
            <person name="Suzuki Y."/>
            <person name="Takenaka M."/>
            <person name="Takezawa D."/>
            <person name="Tomogane H."/>
            <person name="Tsuzuki M."/>
            <person name="Ueda T."/>
            <person name="Umeda M."/>
            <person name="Ward J.M."/>
            <person name="Watanabe Y."/>
            <person name="Yazaki K."/>
            <person name="Yokoyama R."/>
            <person name="Yoshitake Y."/>
            <person name="Yotsui I."/>
            <person name="Zachgo S."/>
            <person name="Schmutz J."/>
        </authorList>
    </citation>
    <scope>NUCLEOTIDE SEQUENCE [LARGE SCALE GENOMIC DNA]</scope>
    <source>
        <strain evidence="6">Tak-1</strain>
    </source>
</reference>
<evidence type="ECO:0000313" key="6">
    <source>
        <dbReference type="Proteomes" id="UP000244005"/>
    </source>
</evidence>
<comment type="subcellular location">
    <subcellularLocation>
        <location evidence="1">Nucleus</location>
    </subcellularLocation>
</comment>
<proteinExistence type="predicted"/>
<organism evidence="5 6">
    <name type="scientific">Marchantia polymorpha</name>
    <name type="common">Common liverwort</name>
    <name type="synonym">Marchantia aquatica</name>
    <dbReference type="NCBI Taxonomy" id="3197"/>
    <lineage>
        <taxon>Eukaryota</taxon>
        <taxon>Viridiplantae</taxon>
        <taxon>Streptophyta</taxon>
        <taxon>Embryophyta</taxon>
        <taxon>Marchantiophyta</taxon>
        <taxon>Marchantiopsida</taxon>
        <taxon>Marchantiidae</taxon>
        <taxon>Marchantiales</taxon>
        <taxon>Marchantiaceae</taxon>
        <taxon>Marchantia</taxon>
    </lineage>
</organism>
<dbReference type="EMBL" id="KZ772676">
    <property type="protein sequence ID" value="PTQ48978.1"/>
    <property type="molecule type" value="Genomic_DNA"/>
</dbReference>
<evidence type="ECO:0000256" key="3">
    <source>
        <dbReference type="ARBA" id="ARBA00023242"/>
    </source>
</evidence>
<dbReference type="GO" id="GO:0005634">
    <property type="term" value="C:nucleus"/>
    <property type="evidence" value="ECO:0007669"/>
    <property type="project" value="UniProtKB-SubCell"/>
</dbReference>
<gene>
    <name evidence="5" type="ORF">MARPO_0004s0221</name>
</gene>
<accession>A0A2R6XS89</accession>
<feature type="compositionally biased region" description="Polar residues" evidence="4">
    <location>
        <begin position="37"/>
        <end position="56"/>
    </location>
</feature>
<dbReference type="OrthoDB" id="10265969at2759"/>
<evidence type="ECO:0000256" key="1">
    <source>
        <dbReference type="ARBA" id="ARBA00004123"/>
    </source>
</evidence>
<dbReference type="PANTHER" id="PTHR12346">
    <property type="entry name" value="SIN3B-RELATED"/>
    <property type="match status" value="1"/>
</dbReference>
<protein>
    <submittedName>
        <fullName evidence="5">Uncharacterized protein</fullName>
    </submittedName>
</protein>
<dbReference type="Gene3D" id="1.20.1160.11">
    <property type="entry name" value="Paired amphipathic helix"/>
    <property type="match status" value="1"/>
</dbReference>
<dbReference type="PANTHER" id="PTHR12346:SF0">
    <property type="entry name" value="SIN3A, ISOFORM G"/>
    <property type="match status" value="1"/>
</dbReference>
<dbReference type="Proteomes" id="UP000244005">
    <property type="component" value="Unassembled WGS sequence"/>
</dbReference>
<dbReference type="InterPro" id="IPR036600">
    <property type="entry name" value="PAH_sf"/>
</dbReference>
<dbReference type="InterPro" id="IPR039774">
    <property type="entry name" value="Sin3-like"/>
</dbReference>
<keyword evidence="6" id="KW-1185">Reference proteome</keyword>
<dbReference type="SUPFAM" id="SSF47762">
    <property type="entry name" value="PAH2 domain"/>
    <property type="match status" value="1"/>
</dbReference>
<evidence type="ECO:0000313" key="5">
    <source>
        <dbReference type="EMBL" id="PTQ48978.1"/>
    </source>
</evidence>